<accession>A0A1R3KB80</accession>
<comment type="caution">
    <text evidence="1">The sequence shown here is derived from an EMBL/GenBank/DDBJ whole genome shotgun (WGS) entry which is preliminary data.</text>
</comment>
<name>A0A1R3KB80_9ROSI</name>
<dbReference type="EMBL" id="AWUE01014268">
    <property type="protein sequence ID" value="OMP04314.1"/>
    <property type="molecule type" value="Genomic_DNA"/>
</dbReference>
<dbReference type="AlphaFoldDB" id="A0A1R3KB80"/>
<evidence type="ECO:0000313" key="1">
    <source>
        <dbReference type="EMBL" id="OMP04314.1"/>
    </source>
</evidence>
<protein>
    <submittedName>
        <fullName evidence="1">Uncharacterized protein</fullName>
    </submittedName>
</protein>
<sequence>MGLKLGAIFKNMIPFFFPAPKPVEEPSDVTCDFRLDSDGWHKHVIKLLKLMEVKCFYIDAPRKTAHVSETKIAKVFGRLHNKKLLGKMLMLLSPDMNDLILSEKFQFDYPIDNPNISDPIMNLVLRLNTSTTLWDKPIMNLISGVDIKKDPYANTAHIRGKKSLLPLLKLIGKAEATDKVKIWWLTYGCDVEIDAYGNFFYKLPKANATSGSNDKPK</sequence>
<dbReference type="Proteomes" id="UP000187203">
    <property type="component" value="Unassembled WGS sequence"/>
</dbReference>
<keyword evidence="2" id="KW-1185">Reference proteome</keyword>
<gene>
    <name evidence="1" type="ORF">COLO4_09768</name>
</gene>
<organism evidence="1 2">
    <name type="scientific">Corchorus olitorius</name>
    <dbReference type="NCBI Taxonomy" id="93759"/>
    <lineage>
        <taxon>Eukaryota</taxon>
        <taxon>Viridiplantae</taxon>
        <taxon>Streptophyta</taxon>
        <taxon>Embryophyta</taxon>
        <taxon>Tracheophyta</taxon>
        <taxon>Spermatophyta</taxon>
        <taxon>Magnoliopsida</taxon>
        <taxon>eudicotyledons</taxon>
        <taxon>Gunneridae</taxon>
        <taxon>Pentapetalae</taxon>
        <taxon>rosids</taxon>
        <taxon>malvids</taxon>
        <taxon>Malvales</taxon>
        <taxon>Malvaceae</taxon>
        <taxon>Grewioideae</taxon>
        <taxon>Apeibeae</taxon>
        <taxon>Corchorus</taxon>
    </lineage>
</organism>
<reference evidence="2" key="1">
    <citation type="submission" date="2013-09" db="EMBL/GenBank/DDBJ databases">
        <title>Corchorus olitorius genome sequencing.</title>
        <authorList>
            <person name="Alam M."/>
            <person name="Haque M.S."/>
            <person name="Islam M.S."/>
            <person name="Emdad E.M."/>
            <person name="Islam M.M."/>
            <person name="Ahmed B."/>
            <person name="Halim A."/>
            <person name="Hossen Q.M.M."/>
            <person name="Hossain M.Z."/>
            <person name="Ahmed R."/>
            <person name="Khan M.M."/>
            <person name="Islam R."/>
            <person name="Rashid M.M."/>
            <person name="Khan S.A."/>
            <person name="Rahman M.S."/>
            <person name="Alam M."/>
            <person name="Yahiya A.S."/>
            <person name="Khan M.S."/>
            <person name="Azam M.S."/>
            <person name="Haque T."/>
            <person name="Lashkar M.Z.H."/>
            <person name="Akhand A.I."/>
            <person name="Morshed G."/>
            <person name="Roy S."/>
            <person name="Uddin K.S."/>
            <person name="Rabeya T."/>
            <person name="Hossain A.S."/>
            <person name="Chowdhury A."/>
            <person name="Snigdha A.R."/>
            <person name="Mortoza M.S."/>
            <person name="Matin S.A."/>
            <person name="Hoque S.M.E."/>
            <person name="Islam M.K."/>
            <person name="Roy D.K."/>
            <person name="Haider R."/>
            <person name="Moosa M.M."/>
            <person name="Elias S.M."/>
            <person name="Hasan A.M."/>
            <person name="Jahan S."/>
            <person name="Shafiuddin M."/>
            <person name="Mahmood N."/>
            <person name="Shommy N.S."/>
        </authorList>
    </citation>
    <scope>NUCLEOTIDE SEQUENCE [LARGE SCALE GENOMIC DNA]</scope>
    <source>
        <strain evidence="2">cv. O-4</strain>
    </source>
</reference>
<proteinExistence type="predicted"/>
<evidence type="ECO:0000313" key="2">
    <source>
        <dbReference type="Proteomes" id="UP000187203"/>
    </source>
</evidence>